<dbReference type="EMBL" id="CP060823">
    <property type="protein sequence ID" value="QNP31424.1"/>
    <property type="molecule type" value="Genomic_DNA"/>
</dbReference>
<keyword evidence="2" id="KW-1185">Reference proteome</keyword>
<accession>A0A7H0F5V8</accession>
<sequence length="182" mass="20442">MKHFFWFSILLTVFNLQPGFSQTITKEKEKPLILRSIWLSGGGNEKTFTGAVGLRRDWFGFEIGVASFSNMPTTEKFNIPHNSYTSIGERETSKLGIDLLGFLPISQDLFLYGGPGFYFAERANIIRSNATGWLYRKDSFTSTDFTGQAGINYTRSNFTMGVSYHGLRGANIHIGWAINALD</sequence>
<name>A0A7H0F5V8_9CYAN</name>
<gene>
    <name evidence="1" type="ORF">IAR63_17700</name>
</gene>
<dbReference type="KEGG" id="ccur:IAR63_17700"/>
<reference evidence="1 2" key="1">
    <citation type="submission" date="2020-08" db="EMBL/GenBank/DDBJ databases">
        <title>Complete genome sequence of Raphidiopsis curvispora isolated from drinking water reservoir in South Korea.</title>
        <authorList>
            <person name="Jeong J."/>
        </authorList>
    </citation>
    <scope>NUCLEOTIDE SEQUENCE [LARGE SCALE GENOMIC DNA]</scope>
    <source>
        <strain evidence="1 2">GIHE-G1</strain>
        <plasmid evidence="1 2">p-r.curvispora1</plasmid>
    </source>
</reference>
<organism evidence="1 2">
    <name type="scientific">Cylindrospermopsis curvispora GIHE-G1</name>
    <dbReference type="NCBI Taxonomy" id="2666332"/>
    <lineage>
        <taxon>Bacteria</taxon>
        <taxon>Bacillati</taxon>
        <taxon>Cyanobacteriota</taxon>
        <taxon>Cyanophyceae</taxon>
        <taxon>Nostocales</taxon>
        <taxon>Aphanizomenonaceae</taxon>
        <taxon>Cylindrospermopsis</taxon>
    </lineage>
</organism>
<evidence type="ECO:0000313" key="1">
    <source>
        <dbReference type="EMBL" id="QNP31424.1"/>
    </source>
</evidence>
<dbReference type="RefSeq" id="WP_187707589.1">
    <property type="nucleotide sequence ID" value="NZ_CP060823.1"/>
</dbReference>
<proteinExistence type="predicted"/>
<protein>
    <recommendedName>
        <fullName evidence="3">Outer membrane beta-barrel protein</fullName>
    </recommendedName>
</protein>
<dbReference type="AlphaFoldDB" id="A0A7H0F5V8"/>
<dbReference type="Proteomes" id="UP000516013">
    <property type="component" value="Plasmid p-r.curvispora1"/>
</dbReference>
<geneLocation type="plasmid" evidence="1 2">
    <name>p-r.curvispora1</name>
</geneLocation>
<keyword evidence="1" id="KW-0614">Plasmid</keyword>
<evidence type="ECO:0000313" key="2">
    <source>
        <dbReference type="Proteomes" id="UP000516013"/>
    </source>
</evidence>
<evidence type="ECO:0008006" key="3">
    <source>
        <dbReference type="Google" id="ProtNLM"/>
    </source>
</evidence>